<proteinExistence type="predicted"/>
<gene>
    <name evidence="1" type="ORF">TrLO_g15070</name>
</gene>
<dbReference type="EMBL" id="BRXW01000592">
    <property type="protein sequence ID" value="GMH68301.1"/>
    <property type="molecule type" value="Genomic_DNA"/>
</dbReference>
<dbReference type="PROSITE" id="PS51257">
    <property type="entry name" value="PROKAR_LIPOPROTEIN"/>
    <property type="match status" value="1"/>
</dbReference>
<protein>
    <submittedName>
        <fullName evidence="1">Uncharacterized protein</fullName>
    </submittedName>
</protein>
<reference evidence="2" key="1">
    <citation type="journal article" date="2023" name="Commun. Biol.">
        <title>Genome analysis of Parmales, the sister group of diatoms, reveals the evolutionary specialization of diatoms from phago-mixotrophs to photoautotrophs.</title>
        <authorList>
            <person name="Ban H."/>
            <person name="Sato S."/>
            <person name="Yoshikawa S."/>
            <person name="Yamada K."/>
            <person name="Nakamura Y."/>
            <person name="Ichinomiya M."/>
            <person name="Sato N."/>
            <person name="Blanc-Mathieu R."/>
            <person name="Endo H."/>
            <person name="Kuwata A."/>
            <person name="Ogata H."/>
        </authorList>
    </citation>
    <scope>NUCLEOTIDE SEQUENCE [LARGE SCALE GENOMIC DNA]</scope>
    <source>
        <strain evidence="2">NIES 3700</strain>
    </source>
</reference>
<keyword evidence="2" id="KW-1185">Reference proteome</keyword>
<sequence>MQVPPCRNFLPIATPIPSTQACRKLLMKVSSFGLNDQACYEFFLDSPTFKRDFVKFRSTAHWPCLSLGRVPPPLGGGHC</sequence>
<evidence type="ECO:0000313" key="2">
    <source>
        <dbReference type="Proteomes" id="UP001165122"/>
    </source>
</evidence>
<organism evidence="1 2">
    <name type="scientific">Triparma laevis f. longispina</name>
    <dbReference type="NCBI Taxonomy" id="1714387"/>
    <lineage>
        <taxon>Eukaryota</taxon>
        <taxon>Sar</taxon>
        <taxon>Stramenopiles</taxon>
        <taxon>Ochrophyta</taxon>
        <taxon>Bolidophyceae</taxon>
        <taxon>Parmales</taxon>
        <taxon>Triparmaceae</taxon>
        <taxon>Triparma</taxon>
    </lineage>
</organism>
<dbReference type="Proteomes" id="UP001165122">
    <property type="component" value="Unassembled WGS sequence"/>
</dbReference>
<dbReference type="AlphaFoldDB" id="A0A9W7A963"/>
<comment type="caution">
    <text evidence="1">The sequence shown here is derived from an EMBL/GenBank/DDBJ whole genome shotgun (WGS) entry which is preliminary data.</text>
</comment>
<name>A0A9W7A963_9STRA</name>
<evidence type="ECO:0000313" key="1">
    <source>
        <dbReference type="EMBL" id="GMH68301.1"/>
    </source>
</evidence>
<accession>A0A9W7A963</accession>